<keyword evidence="1" id="KW-1133">Transmembrane helix</keyword>
<reference evidence="2 5" key="3">
    <citation type="journal article" date="2014" name="Environ. Microbiol.">
        <title>Halorhabdus tiamatea: proteogenomics and glycosidase activity measurements identify the first cultivated euryarchaeon from a deep-sea anoxic brine lake as potential polysaccharide degrader.</title>
        <authorList>
            <person name="Werner J."/>
            <person name="Ferrer M."/>
            <person name="Michel G."/>
            <person name="Mann A.J."/>
            <person name="Huang S."/>
            <person name="Juarez S."/>
            <person name="Ciordia S."/>
            <person name="Albar J.P."/>
            <person name="Alcaide M."/>
            <person name="La Cono V."/>
            <person name="Yakimov M.M."/>
            <person name="Antunes A."/>
            <person name="Taborda M."/>
            <person name="Da Costa M.S."/>
            <person name="Amann R.I."/>
            <person name="Gloeckner F.O."/>
            <person name="Golyshina O.V."/>
            <person name="Golyshin P.N."/>
            <person name="Teeling H."/>
        </authorList>
    </citation>
    <scope>NUCLEOTIDE SEQUENCE [LARGE SCALE GENOMIC DNA]</scope>
    <source>
        <strain evidence="5">SARL4B</strain>
        <strain evidence="2">Type strain: SARL4B</strain>
    </source>
</reference>
<sequence length="79" mass="8534">MVPDDRDAVHRELRSIKRWLVVVAILLAGVTLGTLSDLNAAPTWLGAPLLVTVFGTLLGGPIYLIVSLFREPPDTEVSP</sequence>
<reference evidence="3 4" key="1">
    <citation type="journal article" date="2011" name="J. Bacteriol.">
        <title>Genome sequence of Halorhabdus tiamatea, the first archaeon isolated from a deep-sea anoxic brine lake.</title>
        <authorList>
            <person name="Antunes A."/>
            <person name="Alam I."/>
            <person name="Bajic V.B."/>
            <person name="Stingl U."/>
        </authorList>
    </citation>
    <scope>NUCLEOTIDE SEQUENCE [LARGE SCALE GENOMIC DNA]</scope>
    <source>
        <strain evidence="3 4">SARL4B</strain>
    </source>
</reference>
<dbReference type="HOGENOM" id="CLU_2597611_0_0_2"/>
<keyword evidence="5" id="KW-1185">Reference proteome</keyword>
<dbReference type="EMBL" id="AFNT02000031">
    <property type="protein sequence ID" value="ERJ05534.1"/>
    <property type="molecule type" value="Genomic_DNA"/>
</dbReference>
<name>F7PMB2_9EURY</name>
<accession>F7PMB2</accession>
<organism evidence="3 4">
    <name type="scientific">Halorhabdus tiamatea SARL4B</name>
    <dbReference type="NCBI Taxonomy" id="1033806"/>
    <lineage>
        <taxon>Archaea</taxon>
        <taxon>Methanobacteriati</taxon>
        <taxon>Methanobacteriota</taxon>
        <taxon>Stenosarchaea group</taxon>
        <taxon>Halobacteria</taxon>
        <taxon>Halobacteriales</taxon>
        <taxon>Haloarculaceae</taxon>
        <taxon>Halorhabdus</taxon>
    </lineage>
</organism>
<dbReference type="GeneID" id="79194097"/>
<reference evidence="3 4" key="2">
    <citation type="journal article" date="2013" name="PLoS ONE">
        <title>INDIGO - INtegrated Data Warehouse of MIcrobial GenOmes with Examples from the Red Sea Extremophiles.</title>
        <authorList>
            <person name="Alam I."/>
            <person name="Antunes A."/>
            <person name="Kamau A.A."/>
            <person name="Ba Alawi W."/>
            <person name="Kalkatawi M."/>
            <person name="Stingl U."/>
            <person name="Bajic V.B."/>
        </authorList>
    </citation>
    <scope>NUCLEOTIDE SEQUENCE [LARGE SCALE GENOMIC DNA]</scope>
    <source>
        <strain evidence="3 4">SARL4B</strain>
    </source>
</reference>
<keyword evidence="1" id="KW-0472">Membrane</keyword>
<dbReference type="KEGG" id="hti:HTIA_0738"/>
<gene>
    <name evidence="3" type="ORF">HLRTI_002512</name>
    <name evidence="2" type="ORF">HTIA_0738</name>
</gene>
<evidence type="ECO:0000256" key="1">
    <source>
        <dbReference type="SAM" id="Phobius"/>
    </source>
</evidence>
<dbReference type="AlphaFoldDB" id="F7PMB2"/>
<feature type="transmembrane region" description="Helical" evidence="1">
    <location>
        <begin position="44"/>
        <end position="66"/>
    </location>
</feature>
<dbReference type="Proteomes" id="UP000003861">
    <property type="component" value="Unassembled WGS sequence"/>
</dbReference>
<feature type="transmembrane region" description="Helical" evidence="1">
    <location>
        <begin position="19"/>
        <end position="38"/>
    </location>
</feature>
<dbReference type="Proteomes" id="UP000015381">
    <property type="component" value="Chromosome I"/>
</dbReference>
<dbReference type="EMBL" id="HF571520">
    <property type="protein sequence ID" value="CCQ32878.1"/>
    <property type="molecule type" value="Genomic_DNA"/>
</dbReference>
<evidence type="ECO:0000313" key="4">
    <source>
        <dbReference type="Proteomes" id="UP000003861"/>
    </source>
</evidence>
<protein>
    <submittedName>
        <fullName evidence="3">Uncharacterized protein</fullName>
    </submittedName>
</protein>
<dbReference type="RefSeq" id="WP_008527215.1">
    <property type="nucleotide sequence ID" value="NC_021921.1"/>
</dbReference>
<evidence type="ECO:0000313" key="5">
    <source>
        <dbReference type="Proteomes" id="UP000015381"/>
    </source>
</evidence>
<proteinExistence type="predicted"/>
<evidence type="ECO:0000313" key="3">
    <source>
        <dbReference type="EMBL" id="ERJ05534.1"/>
    </source>
</evidence>
<keyword evidence="1" id="KW-0812">Transmembrane</keyword>
<dbReference type="STRING" id="1033806.HTIA_0738"/>
<evidence type="ECO:0000313" key="2">
    <source>
        <dbReference type="EMBL" id="CCQ32878.1"/>
    </source>
</evidence>